<keyword evidence="2" id="KW-0808">Transferase</keyword>
<dbReference type="PANTHER" id="PTHR11926:SF1412">
    <property type="entry name" value="UDP-GLYCOSYLTRANSFERASE 83A1-LIKE"/>
    <property type="match status" value="1"/>
</dbReference>
<evidence type="ECO:0000256" key="2">
    <source>
        <dbReference type="ARBA" id="ARBA00022679"/>
    </source>
</evidence>
<comment type="caution">
    <text evidence="3">The sequence shown here is derived from an EMBL/GenBank/DDBJ whole genome shotgun (WGS) entry which is preliminary data.</text>
</comment>
<evidence type="ECO:0008006" key="5">
    <source>
        <dbReference type="Google" id="ProtNLM"/>
    </source>
</evidence>
<dbReference type="SUPFAM" id="SSF53756">
    <property type="entry name" value="UDP-Glycosyltransferase/glycogen phosphorylase"/>
    <property type="match status" value="1"/>
</dbReference>
<dbReference type="GO" id="GO:0016740">
    <property type="term" value="F:transferase activity"/>
    <property type="evidence" value="ECO:0007669"/>
    <property type="project" value="UniProtKB-KW"/>
</dbReference>
<proteinExistence type="inferred from homology"/>
<dbReference type="EMBL" id="JAVIJP010000054">
    <property type="protein sequence ID" value="KAL3624048.1"/>
    <property type="molecule type" value="Genomic_DNA"/>
</dbReference>
<dbReference type="PANTHER" id="PTHR11926">
    <property type="entry name" value="GLUCOSYL/GLUCURONOSYL TRANSFERASES"/>
    <property type="match status" value="1"/>
</dbReference>
<protein>
    <recommendedName>
        <fullName evidence="5">Glycosyltransferase</fullName>
    </recommendedName>
</protein>
<dbReference type="InterPro" id="IPR002213">
    <property type="entry name" value="UDP_glucos_trans"/>
</dbReference>
<dbReference type="AlphaFoldDB" id="A0ABD3C3K5"/>
<organism evidence="3 4">
    <name type="scientific">Castilleja foliolosa</name>
    <dbReference type="NCBI Taxonomy" id="1961234"/>
    <lineage>
        <taxon>Eukaryota</taxon>
        <taxon>Viridiplantae</taxon>
        <taxon>Streptophyta</taxon>
        <taxon>Embryophyta</taxon>
        <taxon>Tracheophyta</taxon>
        <taxon>Spermatophyta</taxon>
        <taxon>Magnoliopsida</taxon>
        <taxon>eudicotyledons</taxon>
        <taxon>Gunneridae</taxon>
        <taxon>Pentapetalae</taxon>
        <taxon>asterids</taxon>
        <taxon>lamiids</taxon>
        <taxon>Lamiales</taxon>
        <taxon>Orobanchaceae</taxon>
        <taxon>Pedicularideae</taxon>
        <taxon>Castillejinae</taxon>
        <taxon>Castilleja</taxon>
    </lineage>
</organism>
<dbReference type="Gene3D" id="3.40.50.2000">
    <property type="entry name" value="Glycogen Phosphorylase B"/>
    <property type="match status" value="2"/>
</dbReference>
<evidence type="ECO:0000256" key="1">
    <source>
        <dbReference type="ARBA" id="ARBA00009995"/>
    </source>
</evidence>
<dbReference type="CDD" id="cd03784">
    <property type="entry name" value="GT1_Gtf-like"/>
    <property type="match status" value="1"/>
</dbReference>
<name>A0ABD3C3K5_9LAMI</name>
<gene>
    <name evidence="3" type="ORF">CASFOL_032864</name>
</gene>
<dbReference type="FunFam" id="3.40.50.2000:FF:000108">
    <property type="entry name" value="UDP-glycosyltransferase 83A1"/>
    <property type="match status" value="1"/>
</dbReference>
<evidence type="ECO:0000313" key="4">
    <source>
        <dbReference type="Proteomes" id="UP001632038"/>
    </source>
</evidence>
<dbReference type="Pfam" id="PF00201">
    <property type="entry name" value="UDPGT"/>
    <property type="match status" value="1"/>
</dbReference>
<evidence type="ECO:0000313" key="3">
    <source>
        <dbReference type="EMBL" id="KAL3624048.1"/>
    </source>
</evidence>
<reference evidence="4" key="1">
    <citation type="journal article" date="2024" name="IScience">
        <title>Strigolactones Initiate the Formation of Haustorium-like Structures in Castilleja.</title>
        <authorList>
            <person name="Buerger M."/>
            <person name="Peterson D."/>
            <person name="Chory J."/>
        </authorList>
    </citation>
    <scope>NUCLEOTIDE SEQUENCE [LARGE SCALE GENOMIC DNA]</scope>
</reference>
<sequence>MSKKPHVLVVTYPAQGHVIPVLEFSQWLVRLGVRVTFVNTEFSHKKIINFMSDSDKFEDLTMVTIPDGLEPGDDRKDLGKNTEALYRVPPGELESLILKINGRDEDKIACVIADAPMAWALEVAEKLGIRRAAFWTAPAAVLALSFHIPKLISDGIVDTNGKMLKNETIQLSSTMPRMNSGDFIWASIGDEPTQTIFFHSLIRNNAQLQSVDYVIINSSHDLEPASFSLIPNSLSVGPLLASNRLGKTVGYFWPEDSACLAWLDQQPTNSVIYVSFGTSTELDQSQFEELALGLELTNKPFLWVVREDISTAKMYPEGFKVRVRDRGVMVSWAPQQQVLSHPSVACFVSHCGWNSTIEGVSCGVPFICCPYYADQMLNQTYICDEWKVGLGLSKDESGIMRKQEIKGKLEGLLSDGGFKERALDLRAKVMKSVKEGLSYENLNKLVEWIKDN</sequence>
<comment type="similarity">
    <text evidence="1">Belongs to the UDP-glycosyltransferase family.</text>
</comment>
<dbReference type="Proteomes" id="UP001632038">
    <property type="component" value="Unassembled WGS sequence"/>
</dbReference>
<accession>A0ABD3C3K5</accession>
<keyword evidence="4" id="KW-1185">Reference proteome</keyword>
<dbReference type="FunFam" id="3.40.50.2000:FF:000061">
    <property type="entry name" value="UDP-glycosyltransferase 83A1"/>
    <property type="match status" value="1"/>
</dbReference>